<dbReference type="SUPFAM" id="SSF56399">
    <property type="entry name" value="ADP-ribosylation"/>
    <property type="match status" value="1"/>
</dbReference>
<dbReference type="PANTHER" id="PTHR12684:SF2">
    <property type="entry name" value="TRNA 2'-PHOSPHOTRANSFERASE 1"/>
    <property type="match status" value="1"/>
</dbReference>
<dbReference type="Pfam" id="PF01885">
    <property type="entry name" value="PTS_2-RNA"/>
    <property type="match status" value="1"/>
</dbReference>
<keyword evidence="2" id="KW-0808">Transferase</keyword>
<dbReference type="InterPro" id="IPR042081">
    <property type="entry name" value="RNA_2'-PTrans_C"/>
</dbReference>
<protein>
    <submittedName>
        <fullName evidence="4">RNA 2'-phosphotransferase</fullName>
    </submittedName>
</protein>
<comment type="caution">
    <text evidence="4">The sequence shown here is derived from an EMBL/GenBank/DDBJ whole genome shotgun (WGS) entry which is preliminary data.</text>
</comment>
<sequence length="215" mass="22955">MSPHHRASPDSPALVARSKKLSWLLRHGARESGLSMDEAGFASVADVLRLTGLSLTQLESVVLHNTKARFELRGEWVRAVQGHSPEGTPVTLEGLERSWEEVLEDALLYHGTSVGAARAILDSEGVHAASRSHVHLAPAVDATVGKRAGVDVLLVVCPVRLREAGLRVFRAPNGVLLARAVPRHAVTDVVTATAAGKQVLGELLRRISGAVSPRH</sequence>
<dbReference type="EMBL" id="JAPNKA010000001">
    <property type="protein sequence ID" value="MCY1077337.1"/>
    <property type="molecule type" value="Genomic_DNA"/>
</dbReference>
<dbReference type="RefSeq" id="WP_267536171.1">
    <property type="nucleotide sequence ID" value="NZ_JAPNKA010000001.1"/>
</dbReference>
<accession>A0ABT4A6S8</accession>
<dbReference type="InterPro" id="IPR042080">
    <property type="entry name" value="RNA_2'-PTrans_N"/>
</dbReference>
<dbReference type="Gene3D" id="3.20.170.30">
    <property type="match status" value="1"/>
</dbReference>
<dbReference type="Gene3D" id="1.10.10.970">
    <property type="entry name" value="RNA 2'-phosphotransferase, Tpt1/KptA family, N-terminal domain"/>
    <property type="match status" value="1"/>
</dbReference>
<proteinExistence type="inferred from homology"/>
<evidence type="ECO:0000256" key="2">
    <source>
        <dbReference type="ARBA" id="ARBA00022679"/>
    </source>
</evidence>
<name>A0ABT4A6S8_9BACT</name>
<keyword evidence="5" id="KW-1185">Reference proteome</keyword>
<reference evidence="4 5" key="1">
    <citation type="submission" date="2022-11" db="EMBL/GenBank/DDBJ databases">
        <title>Minimal conservation of predation-associated metabolite biosynthetic gene clusters underscores biosynthetic potential of Myxococcota including descriptions for ten novel species: Archangium lansinium sp. nov., Myxococcus landrumus sp. nov., Nannocystis bai.</title>
        <authorList>
            <person name="Ahearne A."/>
            <person name="Stevens C."/>
            <person name="Phillips K."/>
        </authorList>
    </citation>
    <scope>NUCLEOTIDE SEQUENCE [LARGE SCALE GENOMIC DNA]</scope>
    <source>
        <strain evidence="4 5">MIWBW</strain>
    </source>
</reference>
<keyword evidence="3" id="KW-0520">NAD</keyword>
<dbReference type="PANTHER" id="PTHR12684">
    <property type="entry name" value="PUTATIVE PHOSPHOTRANSFERASE"/>
    <property type="match status" value="1"/>
</dbReference>
<evidence type="ECO:0000256" key="1">
    <source>
        <dbReference type="ARBA" id="ARBA00009836"/>
    </source>
</evidence>
<gene>
    <name evidence="4" type="ORF">OV287_22975</name>
</gene>
<dbReference type="Proteomes" id="UP001207654">
    <property type="component" value="Unassembled WGS sequence"/>
</dbReference>
<evidence type="ECO:0000313" key="4">
    <source>
        <dbReference type="EMBL" id="MCY1077337.1"/>
    </source>
</evidence>
<dbReference type="InterPro" id="IPR002745">
    <property type="entry name" value="Ptrans_KptA/Tpt1"/>
</dbReference>
<evidence type="ECO:0000313" key="5">
    <source>
        <dbReference type="Proteomes" id="UP001207654"/>
    </source>
</evidence>
<comment type="similarity">
    <text evidence="1">Belongs to the KptA/TPT1 family.</text>
</comment>
<organism evidence="4 5">
    <name type="scientific">Archangium lansingense</name>
    <dbReference type="NCBI Taxonomy" id="2995310"/>
    <lineage>
        <taxon>Bacteria</taxon>
        <taxon>Pseudomonadati</taxon>
        <taxon>Myxococcota</taxon>
        <taxon>Myxococcia</taxon>
        <taxon>Myxococcales</taxon>
        <taxon>Cystobacterineae</taxon>
        <taxon>Archangiaceae</taxon>
        <taxon>Archangium</taxon>
    </lineage>
</organism>
<evidence type="ECO:0000256" key="3">
    <source>
        <dbReference type="ARBA" id="ARBA00023027"/>
    </source>
</evidence>